<dbReference type="SUPFAM" id="SSF54160">
    <property type="entry name" value="Chromo domain-like"/>
    <property type="match status" value="1"/>
</dbReference>
<evidence type="ECO:0000256" key="2">
    <source>
        <dbReference type="SAM" id="MobiDB-lite"/>
    </source>
</evidence>
<feature type="compositionally biased region" description="Low complexity" evidence="2">
    <location>
        <begin position="353"/>
        <end position="364"/>
    </location>
</feature>
<feature type="compositionally biased region" description="Basic and acidic residues" evidence="2">
    <location>
        <begin position="470"/>
        <end position="484"/>
    </location>
</feature>
<comment type="subunit">
    <text evidence="1">Component of the NuA4 histone acetyltransferase complex.</text>
</comment>
<dbReference type="Proteomes" id="UP001562357">
    <property type="component" value="Unassembled WGS sequence"/>
</dbReference>
<evidence type="ECO:0000256" key="1">
    <source>
        <dbReference type="ARBA" id="ARBA00011353"/>
    </source>
</evidence>
<feature type="region of interest" description="Disordered" evidence="2">
    <location>
        <begin position="139"/>
        <end position="192"/>
    </location>
</feature>
<feature type="compositionally biased region" description="Polar residues" evidence="2">
    <location>
        <begin position="276"/>
        <end position="286"/>
    </location>
</feature>
<feature type="region of interest" description="Disordered" evidence="2">
    <location>
        <begin position="450"/>
        <end position="518"/>
    </location>
</feature>
<organism evidence="4 5">
    <name type="scientific">Epichloe bromicola</name>
    <dbReference type="NCBI Taxonomy" id="79588"/>
    <lineage>
        <taxon>Eukaryota</taxon>
        <taxon>Fungi</taxon>
        <taxon>Dikarya</taxon>
        <taxon>Ascomycota</taxon>
        <taxon>Pezizomycotina</taxon>
        <taxon>Sordariomycetes</taxon>
        <taxon>Hypocreomycetidae</taxon>
        <taxon>Hypocreales</taxon>
        <taxon>Clavicipitaceae</taxon>
        <taxon>Epichloe</taxon>
    </lineage>
</organism>
<dbReference type="PROSITE" id="PS50013">
    <property type="entry name" value="CHROMO_2"/>
    <property type="match status" value="1"/>
</dbReference>
<evidence type="ECO:0000313" key="5">
    <source>
        <dbReference type="Proteomes" id="UP001562357"/>
    </source>
</evidence>
<dbReference type="Gene3D" id="2.40.50.40">
    <property type="match status" value="1"/>
</dbReference>
<feature type="region of interest" description="Disordered" evidence="2">
    <location>
        <begin position="1"/>
        <end position="32"/>
    </location>
</feature>
<dbReference type="InterPro" id="IPR016197">
    <property type="entry name" value="Chromo-like_dom_sf"/>
</dbReference>
<name>A0ABQ0CV02_9HYPO</name>
<sequence length="518" mass="57108">MESIALSHSSDEELHTPEPPVTARKPSPRSKFTVAIRPRPKYVPGTGPALQPLRLLPSAASTGYIIERILLPSPGLAADGRPLPKRMAYVVGWHDLPAASLLIPAMQILHYVSPRALEEWENRLEVEMDEDRRDLSNVIGGARRPRQDVTTRRARPRPPAHTEIEQPAAIEPEPQPVYATRPKGQGMSLSTPNKRKLADFEGFTDEEQTPARQISREQFGNRDSEELADVLLLDDDLKHAVVDDGMDERDTIKMTGYNGPNKGPKIITPVPLPPFITSSTNTSGPQVSKKEPTVVNVGVKKPSKPAPHKEEVVLSIEGGTLPSGPSPVAPAGNGSIAAPSPRTRGSTRELRKSTSMGGTSATSSQKQGRSRTLSTRKKKRPGTPPRPIDISGQGDEPLWAVERLEDMAFYDVENRGLVRYFLVRWAGDWPPEQNPSWEPEDNIPAELIRSYTKMTKKRRAKLTTQNQRPPPDDRGRAAERRYRSVSEAFEGDAEQDAPLSGAARGHAESQSLDNKVHR</sequence>
<dbReference type="InterPro" id="IPR000953">
    <property type="entry name" value="Chromo/chromo_shadow_dom"/>
</dbReference>
<feature type="region of interest" description="Disordered" evidence="2">
    <location>
        <begin position="202"/>
        <end position="221"/>
    </location>
</feature>
<protein>
    <recommendedName>
        <fullName evidence="3">Chromo domain-containing protein</fullName>
    </recommendedName>
</protein>
<feature type="region of interest" description="Disordered" evidence="2">
    <location>
        <begin position="255"/>
        <end position="394"/>
    </location>
</feature>
<dbReference type="Pfam" id="PF00385">
    <property type="entry name" value="Chromo"/>
    <property type="match status" value="1"/>
</dbReference>
<keyword evidence="5" id="KW-1185">Reference proteome</keyword>
<evidence type="ECO:0000313" key="4">
    <source>
        <dbReference type="EMBL" id="GAB0137280.1"/>
    </source>
</evidence>
<dbReference type="EMBL" id="BAAFGZ010000264">
    <property type="protein sequence ID" value="GAB0137280.1"/>
    <property type="molecule type" value="Genomic_DNA"/>
</dbReference>
<feature type="domain" description="Chromo" evidence="3">
    <location>
        <begin position="399"/>
        <end position="466"/>
    </location>
</feature>
<dbReference type="InterPro" id="IPR023780">
    <property type="entry name" value="Chromo_domain"/>
</dbReference>
<evidence type="ECO:0000259" key="3">
    <source>
        <dbReference type="PROSITE" id="PS50013"/>
    </source>
</evidence>
<reference evidence="5" key="1">
    <citation type="submission" date="2024-06" db="EMBL/GenBank/DDBJ databases">
        <title>Draft Genome Sequences of Epichloe bromicola Strains Isolated from Elymus ciliaris.</title>
        <authorList>
            <consortium name="Epichloe bromicola genome sequencing consortium"/>
            <person name="Miura A."/>
            <person name="Imano S."/>
            <person name="Ashida A."/>
            <person name="Sato I."/>
            <person name="Chiba S."/>
            <person name="Tanaka A."/>
            <person name="Camagna M."/>
            <person name="Takemoto D."/>
        </authorList>
    </citation>
    <scope>NUCLEOTIDE SEQUENCE [LARGE SCALE GENOMIC DNA]</scope>
    <source>
        <strain evidence="5">DP</strain>
    </source>
</reference>
<feature type="compositionally biased region" description="Polar residues" evidence="2">
    <location>
        <begin position="508"/>
        <end position="518"/>
    </location>
</feature>
<gene>
    <name evidence="4" type="primary">g5553</name>
    <name evidence="4" type="ORF">EsDP_00005553</name>
</gene>
<comment type="caution">
    <text evidence="4">The sequence shown here is derived from an EMBL/GenBank/DDBJ whole genome shotgun (WGS) entry which is preliminary data.</text>
</comment>
<proteinExistence type="predicted"/>
<accession>A0ABQ0CV02</accession>
<dbReference type="CDD" id="cd00024">
    <property type="entry name" value="CD_CSD"/>
    <property type="match status" value="1"/>
</dbReference>